<comment type="caution">
    <text evidence="1">The sequence shown here is derived from an EMBL/GenBank/DDBJ whole genome shotgun (WGS) entry which is preliminary data.</text>
</comment>
<reference evidence="1 2" key="1">
    <citation type="journal article" date="2016" name="Environ. Microbiol.">
        <title>Genomic resolution of a cold subsurface aquifer community provides metabolic insights for novel microbes adapted to high CO concentrations.</title>
        <authorList>
            <person name="Probst A.J."/>
            <person name="Castelle C.J."/>
            <person name="Singh A."/>
            <person name="Brown C.T."/>
            <person name="Anantharaman K."/>
            <person name="Sharon I."/>
            <person name="Hug L.A."/>
            <person name="Burstein D."/>
            <person name="Emerson J.B."/>
            <person name="Thomas B.C."/>
            <person name="Banfield J.F."/>
        </authorList>
    </citation>
    <scope>NUCLEOTIDE SEQUENCE [LARGE SCALE GENOMIC DNA]</scope>
    <source>
        <strain evidence="1">CG1_02_41_21</strain>
    </source>
</reference>
<evidence type="ECO:0000313" key="1">
    <source>
        <dbReference type="EMBL" id="OIO07227.1"/>
    </source>
</evidence>
<proteinExistence type="predicted"/>
<accession>A0A1J4T8K5</accession>
<protein>
    <submittedName>
        <fullName evidence="1">Uncharacterized protein</fullName>
    </submittedName>
</protein>
<organism evidence="1 2">
    <name type="scientific">Candidatus Falkowbacteria bacterium CG1_02_41_21</name>
    <dbReference type="NCBI Taxonomy" id="1805147"/>
    <lineage>
        <taxon>Bacteria</taxon>
        <taxon>Candidatus Falkowiibacteriota</taxon>
    </lineage>
</organism>
<dbReference type="AlphaFoldDB" id="A0A1J4T8K5"/>
<gene>
    <name evidence="1" type="ORF">AUJ35_02465</name>
</gene>
<evidence type="ECO:0000313" key="2">
    <source>
        <dbReference type="Proteomes" id="UP000182860"/>
    </source>
</evidence>
<dbReference type="EMBL" id="MNUV01000046">
    <property type="protein sequence ID" value="OIO07227.1"/>
    <property type="molecule type" value="Genomic_DNA"/>
</dbReference>
<dbReference type="Proteomes" id="UP000182860">
    <property type="component" value="Unassembled WGS sequence"/>
</dbReference>
<name>A0A1J4T8K5_9BACT</name>
<sequence length="150" mass="17401">MKHIWSIICQKSSIDFENNLLSLFNCVEEMNLVVDKDKVSSREKMLIPAEFQLISFWVVEDSSRDNNLEIKGELIDPDNKILNTFNNSFTIKSGASRFRNRTNIQGLPITKAGRYYLKVWQKNNSKADFKLVAELPIDIKINYQLLKVSK</sequence>